<dbReference type="InterPro" id="IPR005153">
    <property type="entry name" value="MbtH-like_dom"/>
</dbReference>
<dbReference type="SMART" id="SM00923">
    <property type="entry name" value="MbtH"/>
    <property type="match status" value="1"/>
</dbReference>
<reference evidence="2 3" key="1">
    <citation type="submission" date="2021-10" db="EMBL/GenBank/DDBJ databases">
        <title>Streptomyces sp. strain SMC 277, a novel streptomycete isolated from soil.</title>
        <authorList>
            <person name="Chanama M."/>
        </authorList>
    </citation>
    <scope>NUCLEOTIDE SEQUENCE [LARGE SCALE GENOMIC DNA]</scope>
    <source>
        <strain evidence="2 3">SMC 277</strain>
    </source>
</reference>
<organism evidence="2 3">
    <name type="scientific">Streptomyces antimicrobicus</name>
    <dbReference type="NCBI Taxonomy" id="2883108"/>
    <lineage>
        <taxon>Bacteria</taxon>
        <taxon>Bacillati</taxon>
        <taxon>Actinomycetota</taxon>
        <taxon>Actinomycetes</taxon>
        <taxon>Kitasatosporales</taxon>
        <taxon>Streptomycetaceae</taxon>
        <taxon>Streptomyces</taxon>
    </lineage>
</organism>
<dbReference type="InterPro" id="IPR037407">
    <property type="entry name" value="MLP_fam"/>
</dbReference>
<accession>A0ABS8BD27</accession>
<name>A0ABS8BD27_9ACTN</name>
<dbReference type="PANTHER" id="PTHR38444:SF1">
    <property type="entry name" value="ENTEROBACTIN BIOSYNTHESIS PROTEIN YBDZ"/>
    <property type="match status" value="1"/>
</dbReference>
<sequence length="71" mass="7943">MANPFDDPEGRFRVLVNDEGQHSLWPEFAEVPPGWTVTFGVSDRASCVEHINATWTDMRPRSLAAALDRTA</sequence>
<dbReference type="Pfam" id="PF03621">
    <property type="entry name" value="MbtH"/>
    <property type="match status" value="1"/>
</dbReference>
<evidence type="ECO:0000259" key="1">
    <source>
        <dbReference type="SMART" id="SM00923"/>
    </source>
</evidence>
<dbReference type="Proteomes" id="UP001199054">
    <property type="component" value="Unassembled WGS sequence"/>
</dbReference>
<evidence type="ECO:0000313" key="3">
    <source>
        <dbReference type="Proteomes" id="UP001199054"/>
    </source>
</evidence>
<feature type="domain" description="MbtH-like" evidence="1">
    <location>
        <begin position="3"/>
        <end position="53"/>
    </location>
</feature>
<dbReference type="PANTHER" id="PTHR38444">
    <property type="entry name" value="ENTEROBACTIN BIOSYNTHESIS PROTEIN YBDZ"/>
    <property type="match status" value="1"/>
</dbReference>
<dbReference type="SUPFAM" id="SSF160582">
    <property type="entry name" value="MbtH-like"/>
    <property type="match status" value="1"/>
</dbReference>
<keyword evidence="3" id="KW-1185">Reference proteome</keyword>
<proteinExistence type="predicted"/>
<dbReference type="Gene3D" id="3.90.820.10">
    <property type="entry name" value="Structural Genomics, Unknown Function 30-nov-00 1gh9 Mol_id"/>
    <property type="match status" value="1"/>
</dbReference>
<evidence type="ECO:0000313" key="2">
    <source>
        <dbReference type="EMBL" id="MCB5182438.1"/>
    </source>
</evidence>
<dbReference type="InterPro" id="IPR038020">
    <property type="entry name" value="MbtH-like_sf"/>
</dbReference>
<protein>
    <submittedName>
        <fullName evidence="2">MbtH family protein</fullName>
    </submittedName>
</protein>
<dbReference type="RefSeq" id="WP_226729542.1">
    <property type="nucleotide sequence ID" value="NZ_JAJAUY010000125.1"/>
</dbReference>
<gene>
    <name evidence="2" type="ORF">LG632_24050</name>
</gene>
<dbReference type="EMBL" id="JAJAUY010000125">
    <property type="protein sequence ID" value="MCB5182438.1"/>
    <property type="molecule type" value="Genomic_DNA"/>
</dbReference>
<comment type="caution">
    <text evidence="2">The sequence shown here is derived from an EMBL/GenBank/DDBJ whole genome shotgun (WGS) entry which is preliminary data.</text>
</comment>